<feature type="transmembrane region" description="Helical" evidence="6">
    <location>
        <begin position="132"/>
        <end position="151"/>
    </location>
</feature>
<dbReference type="PANTHER" id="PTHR42770:SF16">
    <property type="entry name" value="AMINO ACID PERMEASE"/>
    <property type="match status" value="1"/>
</dbReference>
<dbReference type="PIRSF" id="PIRSF006060">
    <property type="entry name" value="AA_transporter"/>
    <property type="match status" value="1"/>
</dbReference>
<comment type="subcellular location">
    <subcellularLocation>
        <location evidence="1">Cell membrane</location>
        <topology evidence="1">Multi-pass membrane protein</topology>
    </subcellularLocation>
</comment>
<keyword evidence="3 6" id="KW-0812">Transmembrane</keyword>
<dbReference type="AlphaFoldDB" id="A0A8J3B2E7"/>
<dbReference type="Proteomes" id="UP000649739">
    <property type="component" value="Unassembled WGS sequence"/>
</dbReference>
<dbReference type="GO" id="GO:0005886">
    <property type="term" value="C:plasma membrane"/>
    <property type="evidence" value="ECO:0007669"/>
    <property type="project" value="UniProtKB-SubCell"/>
</dbReference>
<reference evidence="7" key="1">
    <citation type="journal article" date="2014" name="Int. J. Syst. Evol. Microbiol.">
        <title>Complete genome sequence of Corynebacterium casei LMG S-19264T (=DSM 44701T), isolated from a smear-ripened cheese.</title>
        <authorList>
            <consortium name="US DOE Joint Genome Institute (JGI-PGF)"/>
            <person name="Walter F."/>
            <person name="Albersmeier A."/>
            <person name="Kalinowski J."/>
            <person name="Ruckert C."/>
        </authorList>
    </citation>
    <scope>NUCLEOTIDE SEQUENCE</scope>
    <source>
        <strain evidence="7">JCM 3090</strain>
    </source>
</reference>
<feature type="transmembrane region" description="Helical" evidence="6">
    <location>
        <begin position="93"/>
        <end position="112"/>
    </location>
</feature>
<dbReference type="InterPro" id="IPR050367">
    <property type="entry name" value="APC_superfamily"/>
</dbReference>
<evidence type="ECO:0000256" key="3">
    <source>
        <dbReference type="ARBA" id="ARBA00022692"/>
    </source>
</evidence>
<dbReference type="Gene3D" id="1.20.1740.10">
    <property type="entry name" value="Amino acid/polyamine transporter I"/>
    <property type="match status" value="1"/>
</dbReference>
<feature type="transmembrane region" description="Helical" evidence="6">
    <location>
        <begin position="50"/>
        <end position="72"/>
    </location>
</feature>
<feature type="transmembrane region" description="Helical" evidence="6">
    <location>
        <begin position="339"/>
        <end position="360"/>
    </location>
</feature>
<dbReference type="InterPro" id="IPR002293">
    <property type="entry name" value="AA/rel_permease1"/>
</dbReference>
<feature type="transmembrane region" description="Helical" evidence="6">
    <location>
        <begin position="294"/>
        <end position="318"/>
    </location>
</feature>
<organism evidence="7 8">
    <name type="scientific">Pilimelia anulata</name>
    <dbReference type="NCBI Taxonomy" id="53371"/>
    <lineage>
        <taxon>Bacteria</taxon>
        <taxon>Bacillati</taxon>
        <taxon>Actinomycetota</taxon>
        <taxon>Actinomycetes</taxon>
        <taxon>Micromonosporales</taxon>
        <taxon>Micromonosporaceae</taxon>
        <taxon>Pilimelia</taxon>
    </lineage>
</organism>
<evidence type="ECO:0000313" key="7">
    <source>
        <dbReference type="EMBL" id="GGJ75388.1"/>
    </source>
</evidence>
<feature type="transmembrane region" description="Helical" evidence="6">
    <location>
        <begin position="366"/>
        <end position="393"/>
    </location>
</feature>
<evidence type="ECO:0000256" key="2">
    <source>
        <dbReference type="ARBA" id="ARBA00022475"/>
    </source>
</evidence>
<protein>
    <submittedName>
        <fullName evidence="7">Amino acid permease</fullName>
    </submittedName>
</protein>
<dbReference type="EMBL" id="BMQB01000001">
    <property type="protein sequence ID" value="GGJ75388.1"/>
    <property type="molecule type" value="Genomic_DNA"/>
</dbReference>
<feature type="transmembrane region" description="Helical" evidence="6">
    <location>
        <begin position="437"/>
        <end position="460"/>
    </location>
</feature>
<feature type="transmembrane region" description="Helical" evidence="6">
    <location>
        <begin position="158"/>
        <end position="177"/>
    </location>
</feature>
<feature type="transmembrane region" description="Helical" evidence="6">
    <location>
        <begin position="405"/>
        <end position="425"/>
    </location>
</feature>
<gene>
    <name evidence="7" type="ORF">GCM10010123_01750</name>
</gene>
<feature type="transmembrane region" description="Helical" evidence="6">
    <location>
        <begin position="197"/>
        <end position="221"/>
    </location>
</feature>
<keyword evidence="5 6" id="KW-0472">Membrane</keyword>
<dbReference type="RefSeq" id="WP_189168058.1">
    <property type="nucleotide sequence ID" value="NZ_BMQB01000001.1"/>
</dbReference>
<sequence length="504" mass="51294">MAPPAQSPALAAGRLGPADIVFFNLAAAAPLTVAAGVIPTAYAVTGLTGLPVAFLAVAAGLALFAVGFVAMARRVSNAGAFYAYIARGLGRPFGVGAAWVAVVAYNAMQVGLYGLVGAATAPVVEQWFGVPLPWWLIALACWALVAVLGVLRVDVNGRILAALLCAEVIVLAVYHAANLTHPADGTLALGALSPTNLAGGGVGALLVLAILGFVGFEGAVVFSEESRDRQRTVAVATYVSIGVIAVLYAVSSWAMTVAAGPDQIITRAQADGPELLFNLANANLGAFAADTGHALFATSVVAAAISFHNTSARYVFALGREGVLPHAFGRTNAAGAPRAGSLCQSLLGLTVIVVYAVGGWDPVANLFFWAGTAGGLGVLLLIAAASVAIAVFLGRQPDGEGWWTGRTAPILAAVLMVAAAGLGVVQFDVVLGSAPAWLPIAVPLFYLFVTLLGVGYGLALRASHSAVYPRIGLGAHASLAVPPVPRQQQRHIPTHCATDKAAHR</sequence>
<keyword evidence="8" id="KW-1185">Reference proteome</keyword>
<evidence type="ECO:0000256" key="1">
    <source>
        <dbReference type="ARBA" id="ARBA00004651"/>
    </source>
</evidence>
<keyword evidence="2" id="KW-1003">Cell membrane</keyword>
<evidence type="ECO:0000256" key="4">
    <source>
        <dbReference type="ARBA" id="ARBA00022989"/>
    </source>
</evidence>
<evidence type="ECO:0000256" key="5">
    <source>
        <dbReference type="ARBA" id="ARBA00023136"/>
    </source>
</evidence>
<keyword evidence="4 6" id="KW-1133">Transmembrane helix</keyword>
<reference evidence="7" key="2">
    <citation type="submission" date="2020-09" db="EMBL/GenBank/DDBJ databases">
        <authorList>
            <person name="Sun Q."/>
            <person name="Ohkuma M."/>
        </authorList>
    </citation>
    <scope>NUCLEOTIDE SEQUENCE</scope>
    <source>
        <strain evidence="7">JCM 3090</strain>
    </source>
</reference>
<dbReference type="Pfam" id="PF13520">
    <property type="entry name" value="AA_permease_2"/>
    <property type="match status" value="1"/>
</dbReference>
<accession>A0A8J3B2E7</accession>
<dbReference type="PANTHER" id="PTHR42770">
    <property type="entry name" value="AMINO ACID TRANSPORTER-RELATED"/>
    <property type="match status" value="1"/>
</dbReference>
<name>A0A8J3B2E7_9ACTN</name>
<evidence type="ECO:0000256" key="6">
    <source>
        <dbReference type="SAM" id="Phobius"/>
    </source>
</evidence>
<proteinExistence type="predicted"/>
<evidence type="ECO:0000313" key="8">
    <source>
        <dbReference type="Proteomes" id="UP000649739"/>
    </source>
</evidence>
<feature type="transmembrane region" description="Helical" evidence="6">
    <location>
        <begin position="21"/>
        <end position="44"/>
    </location>
</feature>
<feature type="transmembrane region" description="Helical" evidence="6">
    <location>
        <begin position="233"/>
        <end position="254"/>
    </location>
</feature>
<comment type="caution">
    <text evidence="7">The sequence shown here is derived from an EMBL/GenBank/DDBJ whole genome shotgun (WGS) entry which is preliminary data.</text>
</comment>
<dbReference type="GO" id="GO:0022857">
    <property type="term" value="F:transmembrane transporter activity"/>
    <property type="evidence" value="ECO:0007669"/>
    <property type="project" value="InterPro"/>
</dbReference>